<protein>
    <submittedName>
        <fullName evidence="2">Gliding motility-associated C-terminal domain-containing protein</fullName>
    </submittedName>
</protein>
<dbReference type="EMBL" id="JACRYL010000006">
    <property type="protein sequence ID" value="MBC6110438.1"/>
    <property type="molecule type" value="Genomic_DNA"/>
</dbReference>
<feature type="signal peptide" evidence="1">
    <location>
        <begin position="1"/>
        <end position="24"/>
    </location>
</feature>
<dbReference type="Proteomes" id="UP000652755">
    <property type="component" value="Unassembled WGS sequence"/>
</dbReference>
<evidence type="ECO:0000256" key="1">
    <source>
        <dbReference type="SAM" id="SignalP"/>
    </source>
</evidence>
<dbReference type="RefSeq" id="WP_379016270.1">
    <property type="nucleotide sequence ID" value="NZ_JBHRVK010000001.1"/>
</dbReference>
<evidence type="ECO:0000313" key="2">
    <source>
        <dbReference type="EMBL" id="MBC6110438.1"/>
    </source>
</evidence>
<accession>A0ABR7KRU8</accession>
<organism evidence="2 3">
    <name type="scientific">Pedobacter fastidiosus</name>
    <dbReference type="NCBI Taxonomy" id="2765361"/>
    <lineage>
        <taxon>Bacteria</taxon>
        <taxon>Pseudomonadati</taxon>
        <taxon>Bacteroidota</taxon>
        <taxon>Sphingobacteriia</taxon>
        <taxon>Sphingobacteriales</taxon>
        <taxon>Sphingobacteriaceae</taxon>
        <taxon>Pedobacter</taxon>
    </lineage>
</organism>
<proteinExistence type="predicted"/>
<keyword evidence="1" id="KW-0732">Signal</keyword>
<reference evidence="2 3" key="1">
    <citation type="submission" date="2020-08" db="EMBL/GenBank/DDBJ databases">
        <authorList>
            <person name="Sun Q."/>
            <person name="Inoue M."/>
        </authorList>
    </citation>
    <scope>NUCLEOTIDE SEQUENCE [LARGE SCALE GENOMIC DNA]</scope>
    <source>
        <strain evidence="2 3">CCM 8938</strain>
    </source>
</reference>
<comment type="caution">
    <text evidence="2">The sequence shown here is derived from an EMBL/GenBank/DDBJ whole genome shotgun (WGS) entry which is preliminary data.</text>
</comment>
<evidence type="ECO:0000313" key="3">
    <source>
        <dbReference type="Proteomes" id="UP000652755"/>
    </source>
</evidence>
<gene>
    <name evidence="2" type="ORF">H7U22_08385</name>
</gene>
<name>A0ABR7KRU8_9SPHI</name>
<sequence>MIYRFLLLMLMISTVVASKLYAQACPENIGFENGNFQNWKMFTGTTSILSSKNQVSLSEVSVASVGRHTILNNKTLVDPYGGFPVVPKNGGNYSVKLGNNGTGNQAEGISYLITVPTNRPEFTLTYQYAIVLEDPNHQPAEQPRFIARVKDVASNQYITCASFEYIATSTLPGFKKSSVSSSVIYKDWSPVTINLSGYQGKKLLIEFISADCTLGGHFGYAYVDVNNLCGDLIVGNTYCKSSEQLNISGPSGFKSYNWFNEDRSFQYGSGQALTIKPTPPEGSKIFLDLIPYEGYGCPSTVSAIVSSVDYELQLLSKSTVCQNSEIDLTSTDYVLNKSLDFTYLVYADKDLTQLITGSTKILQNTIFYVLATNYKGCESVASIDVSIFDVANITAKNPEPVCYTETVDITKDEIYEGNLTDISRSYYTDANATKTLINPSRISNSGKYYVKFVNTFGCSKILPIDVIINPKPLLKITNPTAVCFPNKVDLSNVNNFAGSDQDLTLSFYTDINLTQAVIDSKKIDQSGTYYVKATNSKGCIVSDKIEAVINELPVLVTIDPAPVCFPEKVDLTNAQLYNGTTAGVSYSYFYDQTLTNKIANPKQISETGKYFVKITNPSGCFVSGQIIVIVNPLPVIVLNKPRTIFDYDFIDLTSADIVKGSKGYVKASYFEDALLKKPIADPTKVNIAGVYYIVLENDKGCSIAGAIELNILPSPKIVVPTAFTPQKSTNNKLYPFFVSIQKLLSFKIYNKWGILVYQTDDMGTGGWDGQFKTKLQPLETFSWFADGIDLLGGKYQSKGKTILIL</sequence>
<keyword evidence="3" id="KW-1185">Reference proteome</keyword>
<feature type="chain" id="PRO_5047091450" evidence="1">
    <location>
        <begin position="25"/>
        <end position="805"/>
    </location>
</feature>